<dbReference type="InterPro" id="IPR008929">
    <property type="entry name" value="Chondroitin_lyas"/>
</dbReference>
<evidence type="ECO:0000313" key="3">
    <source>
        <dbReference type="Proteomes" id="UP001238163"/>
    </source>
</evidence>
<evidence type="ECO:0000256" key="1">
    <source>
        <dbReference type="SAM" id="SignalP"/>
    </source>
</evidence>
<organism evidence="2 3">
    <name type="scientific">Oligosphaera ethanolica</name>
    <dbReference type="NCBI Taxonomy" id="760260"/>
    <lineage>
        <taxon>Bacteria</taxon>
        <taxon>Pseudomonadati</taxon>
        <taxon>Lentisphaerota</taxon>
        <taxon>Oligosphaeria</taxon>
        <taxon>Oligosphaerales</taxon>
        <taxon>Oligosphaeraceae</taxon>
        <taxon>Oligosphaera</taxon>
    </lineage>
</organism>
<comment type="caution">
    <text evidence="2">The sequence shown here is derived from an EMBL/GenBank/DDBJ whole genome shotgun (WGS) entry which is preliminary data.</text>
</comment>
<dbReference type="SUPFAM" id="SSF81853">
    <property type="entry name" value="Family 10 polysaccharide lyase"/>
    <property type="match status" value="1"/>
</dbReference>
<accession>A0AAE4AMF8</accession>
<dbReference type="RefSeq" id="WP_307259774.1">
    <property type="nucleotide sequence ID" value="NZ_JAUSVL010000001.1"/>
</dbReference>
<dbReference type="AlphaFoldDB" id="A0AAE4AMF8"/>
<feature type="signal peptide" evidence="1">
    <location>
        <begin position="1"/>
        <end position="25"/>
    </location>
</feature>
<reference evidence="2" key="1">
    <citation type="submission" date="2023-07" db="EMBL/GenBank/DDBJ databases">
        <title>Genomic Encyclopedia of Type Strains, Phase IV (KMG-IV): sequencing the most valuable type-strain genomes for metagenomic binning, comparative biology and taxonomic classification.</title>
        <authorList>
            <person name="Goeker M."/>
        </authorList>
    </citation>
    <scope>NUCLEOTIDE SEQUENCE</scope>
    <source>
        <strain evidence="2">DSM 24202</strain>
    </source>
</reference>
<keyword evidence="1" id="KW-0732">Signal</keyword>
<dbReference type="Gene3D" id="1.50.10.100">
    <property type="entry name" value="Chondroitin AC/alginate lyase"/>
    <property type="match status" value="1"/>
</dbReference>
<sequence length="738" mass="80028">MRKIIPSLPALILLAALLLSCGCLGADDTWPPRSWLLNCLVKAVPGILATFDHDSGRFNAAQWSCQEQHAIFPLAAAWAFENPKNPFYHDRQLLAVIGKGGDALCAAQDERGRLPYARPARGQSQAGYVPWTISRWARCYLLVKEKLPPEQRERWRQGLTTAFSEIHLLVQSQGQDGPYHAHLATALFIAGRALDQPTWQDNARQHMSRLVARQSPDGCWLGNWGPALSHNNSLLEALGLYYAVAQDPTVIEALERGALFHLAATWPDGTAVSAIDDRQPYQQIKNIGNVGFSWTTPGRQFLHQQLRSLVEANQSVAADYAAAMLIFGGKGPVSEKDGAPAGSAFRSQDGLMHIHPQAPWRVCFSAYTAPQAKQRWLLDRHNMLDIYHDALGLVAGGGNGKGQPLWSSFVFTPLSEGEDKFDEASTNTHSGIPTAAKIIDSPTGPLLQLNYGKTQCRIAATPQADGALQLSYAISAMPLPVQGEVHLPFLRRKGPLQLANNTIIRLGDEAITISGKDAGGRFAWGGLQVDFPANATLHWPVFRRPAADGSPAASANLANARLVMSVPIDQQNPDVALLLRQVPENIPGLISHPAKSLSLFSPSATPAKYIKELDAIFLSANRPGESMTLTVPNKKAGRYELYVEFVLNPNYGTALVMGNGQQPGRSFDCYAPDYDNSGLVPCGNVELTATDLVLTIRSVARNPRTTGCFLAVKAVHLRPAATTATTSSPIKNQTATQP</sequence>
<keyword evidence="3" id="KW-1185">Reference proteome</keyword>
<feature type="chain" id="PRO_5042237556" evidence="1">
    <location>
        <begin position="26"/>
        <end position="738"/>
    </location>
</feature>
<evidence type="ECO:0000313" key="2">
    <source>
        <dbReference type="EMBL" id="MDQ0288446.1"/>
    </source>
</evidence>
<dbReference type="EMBL" id="JAUSVL010000001">
    <property type="protein sequence ID" value="MDQ0288446.1"/>
    <property type="molecule type" value="Genomic_DNA"/>
</dbReference>
<dbReference type="PROSITE" id="PS51257">
    <property type="entry name" value="PROKAR_LIPOPROTEIN"/>
    <property type="match status" value="1"/>
</dbReference>
<proteinExistence type="predicted"/>
<protein>
    <submittedName>
        <fullName evidence="2">Uncharacterized protein</fullName>
    </submittedName>
</protein>
<gene>
    <name evidence="2" type="ORF">J3R75_000553</name>
</gene>
<name>A0AAE4AMF8_9BACT</name>
<dbReference type="Proteomes" id="UP001238163">
    <property type="component" value="Unassembled WGS sequence"/>
</dbReference>